<sequence length="163" mass="17536">MFERTCELAFVESICAESMRCPKPAVTMRNEELLLRKTPGFAIEVVPGSCVIRGASGVVPSGRCKSILLPPQEALESEGGAHDVRAVLRAELGVVSQELAFALLLVCFHSQLSTREWVPQSAREYRAAAAEAGRVTRRALDTTGLQGASGILVLRPAFSLTLL</sequence>
<gene>
    <name evidence="1" type="ORF">NDU88_003542</name>
</gene>
<comment type="caution">
    <text evidence="1">The sequence shown here is derived from an EMBL/GenBank/DDBJ whole genome shotgun (WGS) entry which is preliminary data.</text>
</comment>
<name>A0AAV7SDS0_PLEWA</name>
<evidence type="ECO:0000313" key="1">
    <source>
        <dbReference type="EMBL" id="KAJ1163079.1"/>
    </source>
</evidence>
<accession>A0AAV7SDS0</accession>
<dbReference type="AlphaFoldDB" id="A0AAV7SDS0"/>
<keyword evidence="2" id="KW-1185">Reference proteome</keyword>
<proteinExistence type="predicted"/>
<reference evidence="1" key="1">
    <citation type="journal article" date="2022" name="bioRxiv">
        <title>Sequencing and chromosome-scale assembly of the giantPleurodeles waltlgenome.</title>
        <authorList>
            <person name="Brown T."/>
            <person name="Elewa A."/>
            <person name="Iarovenko S."/>
            <person name="Subramanian E."/>
            <person name="Araus A.J."/>
            <person name="Petzold A."/>
            <person name="Susuki M."/>
            <person name="Suzuki K.-i.T."/>
            <person name="Hayashi T."/>
            <person name="Toyoda A."/>
            <person name="Oliveira C."/>
            <person name="Osipova E."/>
            <person name="Leigh N.D."/>
            <person name="Simon A."/>
            <person name="Yun M.H."/>
        </authorList>
    </citation>
    <scope>NUCLEOTIDE SEQUENCE</scope>
    <source>
        <strain evidence="1">20211129_DDA</strain>
        <tissue evidence="1">Liver</tissue>
    </source>
</reference>
<evidence type="ECO:0000313" key="2">
    <source>
        <dbReference type="Proteomes" id="UP001066276"/>
    </source>
</evidence>
<dbReference type="Proteomes" id="UP001066276">
    <property type="component" value="Chromosome 4_2"/>
</dbReference>
<organism evidence="1 2">
    <name type="scientific">Pleurodeles waltl</name>
    <name type="common">Iberian ribbed newt</name>
    <dbReference type="NCBI Taxonomy" id="8319"/>
    <lineage>
        <taxon>Eukaryota</taxon>
        <taxon>Metazoa</taxon>
        <taxon>Chordata</taxon>
        <taxon>Craniata</taxon>
        <taxon>Vertebrata</taxon>
        <taxon>Euteleostomi</taxon>
        <taxon>Amphibia</taxon>
        <taxon>Batrachia</taxon>
        <taxon>Caudata</taxon>
        <taxon>Salamandroidea</taxon>
        <taxon>Salamandridae</taxon>
        <taxon>Pleurodelinae</taxon>
        <taxon>Pleurodeles</taxon>
    </lineage>
</organism>
<protein>
    <submittedName>
        <fullName evidence="1">Uncharacterized protein</fullName>
    </submittedName>
</protein>
<dbReference type="EMBL" id="JANPWB010000008">
    <property type="protein sequence ID" value="KAJ1163079.1"/>
    <property type="molecule type" value="Genomic_DNA"/>
</dbReference>